<accession>A0AAV7T8S0</accession>
<keyword evidence="2" id="KW-1185">Reference proteome</keyword>
<comment type="caution">
    <text evidence="1">The sequence shown here is derived from an EMBL/GenBank/DDBJ whole genome shotgun (WGS) entry which is preliminary data.</text>
</comment>
<dbReference type="EMBL" id="JANPWB010000007">
    <property type="protein sequence ID" value="KAJ1172816.1"/>
    <property type="molecule type" value="Genomic_DNA"/>
</dbReference>
<organism evidence="1 2">
    <name type="scientific">Pleurodeles waltl</name>
    <name type="common">Iberian ribbed newt</name>
    <dbReference type="NCBI Taxonomy" id="8319"/>
    <lineage>
        <taxon>Eukaryota</taxon>
        <taxon>Metazoa</taxon>
        <taxon>Chordata</taxon>
        <taxon>Craniata</taxon>
        <taxon>Vertebrata</taxon>
        <taxon>Euteleostomi</taxon>
        <taxon>Amphibia</taxon>
        <taxon>Batrachia</taxon>
        <taxon>Caudata</taxon>
        <taxon>Salamandroidea</taxon>
        <taxon>Salamandridae</taxon>
        <taxon>Pleurodelinae</taxon>
        <taxon>Pleurodeles</taxon>
    </lineage>
</organism>
<sequence>MAKLQCPVMNGGLATPDFEAYYLAALMQWFTQWVASGLILEGAAGPLGPPSHAVFWFLLNPSGVLWGRGRDGQGGPGDGMDR</sequence>
<proteinExistence type="predicted"/>
<gene>
    <name evidence="1" type="ORF">NDU88_004658</name>
</gene>
<protein>
    <submittedName>
        <fullName evidence="1">Uncharacterized protein</fullName>
    </submittedName>
</protein>
<evidence type="ECO:0000313" key="2">
    <source>
        <dbReference type="Proteomes" id="UP001066276"/>
    </source>
</evidence>
<reference evidence="1" key="1">
    <citation type="journal article" date="2022" name="bioRxiv">
        <title>Sequencing and chromosome-scale assembly of the giantPleurodeles waltlgenome.</title>
        <authorList>
            <person name="Brown T."/>
            <person name="Elewa A."/>
            <person name="Iarovenko S."/>
            <person name="Subramanian E."/>
            <person name="Araus A.J."/>
            <person name="Petzold A."/>
            <person name="Susuki M."/>
            <person name="Suzuki K.-i.T."/>
            <person name="Hayashi T."/>
            <person name="Toyoda A."/>
            <person name="Oliveira C."/>
            <person name="Osipova E."/>
            <person name="Leigh N.D."/>
            <person name="Simon A."/>
            <person name="Yun M.H."/>
        </authorList>
    </citation>
    <scope>NUCLEOTIDE SEQUENCE</scope>
    <source>
        <strain evidence="1">20211129_DDA</strain>
        <tissue evidence="1">Liver</tissue>
    </source>
</reference>
<dbReference type="Proteomes" id="UP001066276">
    <property type="component" value="Chromosome 4_1"/>
</dbReference>
<dbReference type="AlphaFoldDB" id="A0AAV7T8S0"/>
<name>A0AAV7T8S0_PLEWA</name>
<evidence type="ECO:0000313" key="1">
    <source>
        <dbReference type="EMBL" id="KAJ1172816.1"/>
    </source>
</evidence>